<sequence>MARLYANENFPFPVVVALRKLGHDVLTSQDAGNAGRAVPDEEVLKFAIAQGRILLTINRKHFIKLHRVSAKHAGIIVCTYDPDFVGQANRIAVFLQTHAPLDNELIRINRPV</sequence>
<dbReference type="Proteomes" id="UP000220527">
    <property type="component" value="Unassembled WGS sequence"/>
</dbReference>
<evidence type="ECO:0000313" key="3">
    <source>
        <dbReference type="Proteomes" id="UP000220527"/>
    </source>
</evidence>
<dbReference type="Pfam" id="PF18480">
    <property type="entry name" value="DUF5615"/>
    <property type="match status" value="1"/>
</dbReference>
<reference evidence="3" key="1">
    <citation type="submission" date="2017-08" db="EMBL/GenBank/DDBJ databases">
        <authorList>
            <person name="Grouzdev D.S."/>
            <person name="Gaisin V.A."/>
            <person name="Rysina M.S."/>
            <person name="Gorlenko V.M."/>
        </authorList>
    </citation>
    <scope>NUCLEOTIDE SEQUENCE [LARGE SCALE GENOMIC DNA]</scope>
    <source>
        <strain evidence="3">Kir15-3F</strain>
    </source>
</reference>
<organism evidence="2 3">
    <name type="scientific">Candidatus Viridilinea mediisalina</name>
    <dbReference type="NCBI Taxonomy" id="2024553"/>
    <lineage>
        <taxon>Bacteria</taxon>
        <taxon>Bacillati</taxon>
        <taxon>Chloroflexota</taxon>
        <taxon>Chloroflexia</taxon>
        <taxon>Chloroflexales</taxon>
        <taxon>Chloroflexineae</taxon>
        <taxon>Oscillochloridaceae</taxon>
        <taxon>Candidatus Viridilinea</taxon>
    </lineage>
</organism>
<feature type="domain" description="DUF5615" evidence="1">
    <location>
        <begin position="3"/>
        <end position="110"/>
    </location>
</feature>
<evidence type="ECO:0000313" key="2">
    <source>
        <dbReference type="EMBL" id="PDW04049.1"/>
    </source>
</evidence>
<dbReference type="AlphaFoldDB" id="A0A2A6RMG7"/>
<dbReference type="OrthoDB" id="162780at2"/>
<proteinExistence type="predicted"/>
<comment type="caution">
    <text evidence="2">The sequence shown here is derived from an EMBL/GenBank/DDBJ whole genome shotgun (WGS) entry which is preliminary data.</text>
</comment>
<dbReference type="EMBL" id="NQWI01000016">
    <property type="protein sequence ID" value="PDW04049.1"/>
    <property type="molecule type" value="Genomic_DNA"/>
</dbReference>
<keyword evidence="3" id="KW-1185">Reference proteome</keyword>
<name>A0A2A6RMG7_9CHLR</name>
<protein>
    <recommendedName>
        <fullName evidence="1">DUF5615 domain-containing protein</fullName>
    </recommendedName>
</protein>
<dbReference type="RefSeq" id="WP_097643112.1">
    <property type="nucleotide sequence ID" value="NZ_NQWI01000016.1"/>
</dbReference>
<dbReference type="InterPro" id="IPR041049">
    <property type="entry name" value="DUF5615"/>
</dbReference>
<gene>
    <name evidence="2" type="ORF">CJ255_05615</name>
</gene>
<evidence type="ECO:0000259" key="1">
    <source>
        <dbReference type="Pfam" id="PF18480"/>
    </source>
</evidence>
<accession>A0A2A6RMG7</accession>